<evidence type="ECO:0000256" key="7">
    <source>
        <dbReference type="ARBA" id="ARBA00023027"/>
    </source>
</evidence>
<dbReference type="InterPro" id="IPR005248">
    <property type="entry name" value="NadD/NMNAT"/>
</dbReference>
<feature type="domain" description="Cytidyltransferase-like" evidence="8">
    <location>
        <begin position="16"/>
        <end position="194"/>
    </location>
</feature>
<keyword evidence="3" id="KW-0808">Transferase</keyword>
<proteinExistence type="inferred from homology"/>
<evidence type="ECO:0000256" key="6">
    <source>
        <dbReference type="ARBA" id="ARBA00022840"/>
    </source>
</evidence>
<evidence type="ECO:0000256" key="1">
    <source>
        <dbReference type="ARBA" id="ARBA00004790"/>
    </source>
</evidence>
<dbReference type="InterPro" id="IPR014729">
    <property type="entry name" value="Rossmann-like_a/b/a_fold"/>
</dbReference>
<evidence type="ECO:0000256" key="4">
    <source>
        <dbReference type="ARBA" id="ARBA00022695"/>
    </source>
</evidence>
<dbReference type="EMBL" id="UINC01000512">
    <property type="protein sequence ID" value="SUZ56606.1"/>
    <property type="molecule type" value="Genomic_DNA"/>
</dbReference>
<comment type="pathway">
    <text evidence="1">Cofactor biosynthesis; NAD(+) biosynthesis.</text>
</comment>
<dbReference type="Pfam" id="PF01467">
    <property type="entry name" value="CTP_transf_like"/>
    <property type="match status" value="1"/>
</dbReference>
<dbReference type="NCBIfam" id="TIGR00482">
    <property type="entry name" value="nicotinate (nicotinamide) nucleotide adenylyltransferase"/>
    <property type="match status" value="1"/>
</dbReference>
<gene>
    <name evidence="9" type="ORF">METZ01_LOCUS9460</name>
</gene>
<keyword evidence="7" id="KW-0520">NAD</keyword>
<keyword evidence="4" id="KW-0548">Nucleotidyltransferase</keyword>
<dbReference type="CDD" id="cd02165">
    <property type="entry name" value="NMNAT"/>
    <property type="match status" value="1"/>
</dbReference>
<evidence type="ECO:0000313" key="9">
    <source>
        <dbReference type="EMBL" id="SUZ56606.1"/>
    </source>
</evidence>
<keyword evidence="5" id="KW-0547">Nucleotide-binding</keyword>
<dbReference type="HAMAP" id="MF_00244">
    <property type="entry name" value="NaMN_adenylyltr"/>
    <property type="match status" value="1"/>
</dbReference>
<evidence type="ECO:0000256" key="5">
    <source>
        <dbReference type="ARBA" id="ARBA00022741"/>
    </source>
</evidence>
<dbReference type="InterPro" id="IPR004821">
    <property type="entry name" value="Cyt_trans-like"/>
</dbReference>
<dbReference type="GO" id="GO:0070566">
    <property type="term" value="F:adenylyltransferase activity"/>
    <property type="evidence" value="ECO:0007669"/>
    <property type="project" value="UniProtKB-ARBA"/>
</dbReference>
<name>A0A381NPS3_9ZZZZ</name>
<dbReference type="PANTHER" id="PTHR39321:SF3">
    <property type="entry name" value="PHOSPHOPANTETHEINE ADENYLYLTRANSFERASE"/>
    <property type="match status" value="1"/>
</dbReference>
<evidence type="ECO:0000256" key="2">
    <source>
        <dbReference type="ARBA" id="ARBA00022642"/>
    </source>
</evidence>
<accession>A0A381NPS3</accession>
<dbReference type="SUPFAM" id="SSF52374">
    <property type="entry name" value="Nucleotidylyl transferase"/>
    <property type="match status" value="1"/>
</dbReference>
<dbReference type="AlphaFoldDB" id="A0A381NPS3"/>
<keyword evidence="6" id="KW-0067">ATP-binding</keyword>
<feature type="non-terminal residue" evidence="9">
    <location>
        <position position="1"/>
    </location>
</feature>
<reference evidence="9" key="1">
    <citation type="submission" date="2018-05" db="EMBL/GenBank/DDBJ databases">
        <authorList>
            <person name="Lanie J.A."/>
            <person name="Ng W.-L."/>
            <person name="Kazmierczak K.M."/>
            <person name="Andrzejewski T.M."/>
            <person name="Davidsen T.M."/>
            <person name="Wayne K.J."/>
            <person name="Tettelin H."/>
            <person name="Glass J.I."/>
            <person name="Rusch D."/>
            <person name="Podicherti R."/>
            <person name="Tsui H.-C.T."/>
            <person name="Winkler M.E."/>
        </authorList>
    </citation>
    <scope>NUCLEOTIDE SEQUENCE</scope>
</reference>
<dbReference type="GO" id="GO:0005524">
    <property type="term" value="F:ATP binding"/>
    <property type="evidence" value="ECO:0007669"/>
    <property type="project" value="UniProtKB-KW"/>
</dbReference>
<dbReference type="GO" id="GO:0009435">
    <property type="term" value="P:NAD+ biosynthetic process"/>
    <property type="evidence" value="ECO:0007669"/>
    <property type="project" value="UniProtKB-UniPathway"/>
</dbReference>
<organism evidence="9">
    <name type="scientific">marine metagenome</name>
    <dbReference type="NCBI Taxonomy" id="408172"/>
    <lineage>
        <taxon>unclassified sequences</taxon>
        <taxon>metagenomes</taxon>
        <taxon>ecological metagenomes</taxon>
    </lineage>
</organism>
<evidence type="ECO:0000256" key="3">
    <source>
        <dbReference type="ARBA" id="ARBA00022679"/>
    </source>
</evidence>
<protein>
    <recommendedName>
        <fullName evidence="8">Cytidyltransferase-like domain-containing protein</fullName>
    </recommendedName>
</protein>
<dbReference type="Gene3D" id="3.40.50.620">
    <property type="entry name" value="HUPs"/>
    <property type="match status" value="1"/>
</dbReference>
<evidence type="ECO:0000259" key="8">
    <source>
        <dbReference type="Pfam" id="PF01467"/>
    </source>
</evidence>
<sequence length="198" mass="22980">VEENLLPIFEGSRVGLFGGSFNPAHEWHYQVSNRALTKFKLDKVIWLVSPNNPLKEIHNLMGYDERLKSAQKQARSLDFFVSDFEKKIQSEYSIDTVRKIMELHPKTKFIWIMGSDCAAEIEKWREWKNFLETLPIAIYPRPSFTADSGKLRIIKEFCKNIDDLENLDIIQEKPPCITFIPGPMSDISSTTIRESKID</sequence>
<dbReference type="PANTHER" id="PTHR39321">
    <property type="entry name" value="NICOTINATE-NUCLEOTIDE ADENYLYLTRANSFERASE-RELATED"/>
    <property type="match status" value="1"/>
</dbReference>
<dbReference type="UniPathway" id="UPA00253"/>
<keyword evidence="2" id="KW-0662">Pyridine nucleotide biosynthesis</keyword>